<dbReference type="AlphaFoldDB" id="A0A820XXX2"/>
<comment type="caution">
    <text evidence="2">The sequence shown here is derived from an EMBL/GenBank/DDBJ whole genome shotgun (WGS) entry which is preliminary data.</text>
</comment>
<gene>
    <name evidence="1" type="ORF">FME351_LOCUS27030</name>
    <name evidence="2" type="ORF">TSG867_LOCUS23922</name>
</gene>
<dbReference type="EMBL" id="CAJOBQ010002120">
    <property type="protein sequence ID" value="CAF4540250.1"/>
    <property type="molecule type" value="Genomic_DNA"/>
</dbReference>
<evidence type="ECO:0000313" key="1">
    <source>
        <dbReference type="EMBL" id="CAF3690604.1"/>
    </source>
</evidence>
<evidence type="ECO:0000313" key="3">
    <source>
        <dbReference type="Proteomes" id="UP000663862"/>
    </source>
</evidence>
<reference evidence="2" key="1">
    <citation type="submission" date="2021-02" db="EMBL/GenBank/DDBJ databases">
        <authorList>
            <person name="Nowell W R."/>
        </authorList>
    </citation>
    <scope>NUCLEOTIDE SEQUENCE</scope>
</reference>
<sequence length="159" mass="18355">MAYSLSSIDSRINGIRNTAEVGVGGIENYAKKRAHREPVDEYEEALVHQSESLENDVHNQVDDIKQYVLTRQPRTNDTDYERKRREFIQFTKHATEGMTGLKGTFSRLFSKIKDVVKRIARWIRDNLPNIVRTIGVIFKDVVFPILGHFTGHTYGQIPH</sequence>
<name>A0A820XXX2_9BILA</name>
<proteinExistence type="predicted"/>
<organism evidence="2 3">
    <name type="scientific">Rotaria socialis</name>
    <dbReference type="NCBI Taxonomy" id="392032"/>
    <lineage>
        <taxon>Eukaryota</taxon>
        <taxon>Metazoa</taxon>
        <taxon>Spiralia</taxon>
        <taxon>Gnathifera</taxon>
        <taxon>Rotifera</taxon>
        <taxon>Eurotatoria</taxon>
        <taxon>Bdelloidea</taxon>
        <taxon>Philodinida</taxon>
        <taxon>Philodinidae</taxon>
        <taxon>Rotaria</taxon>
    </lineage>
</organism>
<dbReference type="Proteomes" id="UP000663869">
    <property type="component" value="Unassembled WGS sequence"/>
</dbReference>
<protein>
    <submittedName>
        <fullName evidence="2">Uncharacterized protein</fullName>
    </submittedName>
</protein>
<dbReference type="EMBL" id="CAJNYU010003648">
    <property type="protein sequence ID" value="CAF3690604.1"/>
    <property type="molecule type" value="Genomic_DNA"/>
</dbReference>
<evidence type="ECO:0000313" key="2">
    <source>
        <dbReference type="EMBL" id="CAF4540250.1"/>
    </source>
</evidence>
<dbReference type="Proteomes" id="UP000663862">
    <property type="component" value="Unassembled WGS sequence"/>
</dbReference>
<accession>A0A820XXX2</accession>